<keyword evidence="2" id="KW-1185">Reference proteome</keyword>
<dbReference type="AlphaFoldDB" id="A0A1L9NS65"/>
<name>A0A1L9NS65_9RHOB</name>
<evidence type="ECO:0000313" key="2">
    <source>
        <dbReference type="Proteomes" id="UP000184514"/>
    </source>
</evidence>
<dbReference type="Proteomes" id="UP000184514">
    <property type="component" value="Unassembled WGS sequence"/>
</dbReference>
<sequence length="122" mass="13637">MSSIQDNEAPNVITETRFRTLMQSGYLAEVYCQSSAFNKSAVWYGVWVIRIIDEDRTFMKLLVPARSMSDKHDEIRIREFKTANGLISFLASMGCTHANVPLQEGGVSTHALPVELLAKVEG</sequence>
<dbReference type="EMBL" id="MLCB01000199">
    <property type="protein sequence ID" value="OJI92150.1"/>
    <property type="molecule type" value="Genomic_DNA"/>
</dbReference>
<comment type="caution">
    <text evidence="1">The sequence shown here is derived from an EMBL/GenBank/DDBJ whole genome shotgun (WGS) entry which is preliminary data.</text>
</comment>
<reference evidence="1 2" key="1">
    <citation type="submission" date="2016-10" db="EMBL/GenBank/DDBJ databases">
        <title>Genome sequence of Planktotalea frisia SH6-1.</title>
        <authorList>
            <person name="Poehlein A."/>
            <person name="Bakenhus I."/>
            <person name="Voget S."/>
            <person name="Brinkhoff T."/>
            <person name="Simon M."/>
        </authorList>
    </citation>
    <scope>NUCLEOTIDE SEQUENCE [LARGE SCALE GENOMIC DNA]</scope>
    <source>
        <strain evidence="1 2">SH6-1</strain>
    </source>
</reference>
<gene>
    <name evidence="1" type="ORF">PFRI_36170</name>
</gene>
<dbReference type="STRING" id="696762.PFRI_36170"/>
<organism evidence="1 2">
    <name type="scientific">Planktotalea frisia</name>
    <dbReference type="NCBI Taxonomy" id="696762"/>
    <lineage>
        <taxon>Bacteria</taxon>
        <taxon>Pseudomonadati</taxon>
        <taxon>Pseudomonadota</taxon>
        <taxon>Alphaproteobacteria</taxon>
        <taxon>Rhodobacterales</taxon>
        <taxon>Paracoccaceae</taxon>
        <taxon>Planktotalea</taxon>
    </lineage>
</organism>
<accession>A0A1L9NS65</accession>
<evidence type="ECO:0000313" key="1">
    <source>
        <dbReference type="EMBL" id="OJI92150.1"/>
    </source>
</evidence>
<proteinExistence type="predicted"/>
<protein>
    <submittedName>
        <fullName evidence="1">Uncharacterized protein</fullName>
    </submittedName>
</protein>
<dbReference type="RefSeq" id="WP_245812465.1">
    <property type="nucleotide sequence ID" value="NZ_MLCB01000199.1"/>
</dbReference>